<dbReference type="InterPro" id="IPR049368">
    <property type="entry name" value="FkbO_Hyg5-like_N"/>
</dbReference>
<protein>
    <submittedName>
        <fullName evidence="2">Pteridine-dependent deoxygenase</fullName>
    </submittedName>
</protein>
<dbReference type="CDD" id="cd06153">
    <property type="entry name" value="YjgF_YER057c_UK114_like_5"/>
    <property type="match status" value="1"/>
</dbReference>
<organism evidence="2 3">
    <name type="scientific">Viridibacterium curvum</name>
    <dbReference type="NCBI Taxonomy" id="1101404"/>
    <lineage>
        <taxon>Bacteria</taxon>
        <taxon>Pseudomonadati</taxon>
        <taxon>Pseudomonadota</taxon>
        <taxon>Betaproteobacteria</taxon>
        <taxon>Rhodocyclales</taxon>
        <taxon>Rhodocyclaceae</taxon>
        <taxon>Viridibacterium</taxon>
    </lineage>
</organism>
<evidence type="ECO:0000259" key="1">
    <source>
        <dbReference type="Pfam" id="PF21168"/>
    </source>
</evidence>
<dbReference type="SUPFAM" id="SSF55298">
    <property type="entry name" value="YjgF-like"/>
    <property type="match status" value="1"/>
</dbReference>
<keyword evidence="3" id="KW-1185">Reference proteome</keyword>
<name>A0ABP9QZV2_9RHOO</name>
<comment type="caution">
    <text evidence="2">The sequence shown here is derived from an EMBL/GenBank/DDBJ whole genome shotgun (WGS) entry which is preliminary data.</text>
</comment>
<dbReference type="Pfam" id="PF21168">
    <property type="entry name" value="FkbO_Hyg5-like_N"/>
    <property type="match status" value="1"/>
</dbReference>
<accession>A0ABP9QZV2</accession>
<dbReference type="Gene3D" id="3.30.1330.40">
    <property type="entry name" value="RutC-like"/>
    <property type="match status" value="1"/>
</dbReference>
<proteinExistence type="predicted"/>
<gene>
    <name evidence="2" type="ORF">GCM10025770_32220</name>
</gene>
<reference evidence="3" key="1">
    <citation type="journal article" date="2019" name="Int. J. Syst. Evol. Microbiol.">
        <title>The Global Catalogue of Microorganisms (GCM) 10K type strain sequencing project: providing services to taxonomists for standard genome sequencing and annotation.</title>
        <authorList>
            <consortium name="The Broad Institute Genomics Platform"/>
            <consortium name="The Broad Institute Genome Sequencing Center for Infectious Disease"/>
            <person name="Wu L."/>
            <person name="Ma J."/>
        </authorList>
    </citation>
    <scope>NUCLEOTIDE SEQUENCE [LARGE SCALE GENOMIC DNA]</scope>
    <source>
        <strain evidence="3">JCM 18715</strain>
    </source>
</reference>
<dbReference type="EMBL" id="BAABLD010000015">
    <property type="protein sequence ID" value="GAA5169978.1"/>
    <property type="molecule type" value="Genomic_DNA"/>
</dbReference>
<feature type="domain" description="Chorismatase FkbO/Hyg5-like N-terminal" evidence="1">
    <location>
        <begin position="57"/>
        <end position="186"/>
    </location>
</feature>
<sequence length="341" mass="37153">MGLFLRTSGQGGLAATDPASLCVVWHGSERAPDALRADVHVRLQALRAAHEGAGVAEYWTSDARVQTVRHGQAVCKHDGEWMWVALDTASADAADIATATRHGYDALFAAMQREDFPYLVRCWNYVPHINADQMDDQSGERMERYRLFNRARQEAFQAARQAFEVGAPAACALGSHEGSFTLYALAARRAPRCIENPRQISAYNYPVQYGPRSPSFSRAAVMERSTGDSLLFVSGTASIVGHESLHPGDVAAQTEESLRNIRAVMSQANATQTGSARFDMSRLQYKTFVRHARDAAAVEAVMRRELGSEPIIHFLLADVCRAELLVEIEAVGAAAAGTGEA</sequence>
<dbReference type="InterPro" id="IPR035959">
    <property type="entry name" value="RutC-like_sf"/>
</dbReference>
<evidence type="ECO:0000313" key="2">
    <source>
        <dbReference type="EMBL" id="GAA5169978.1"/>
    </source>
</evidence>
<dbReference type="Proteomes" id="UP001500547">
    <property type="component" value="Unassembled WGS sequence"/>
</dbReference>
<evidence type="ECO:0000313" key="3">
    <source>
        <dbReference type="Proteomes" id="UP001500547"/>
    </source>
</evidence>
<dbReference type="RefSeq" id="WP_345534133.1">
    <property type="nucleotide sequence ID" value="NZ_BAABLD010000015.1"/>
</dbReference>